<keyword evidence="6 7" id="KW-0472">Membrane</keyword>
<feature type="transmembrane region" description="Helical" evidence="7">
    <location>
        <begin position="49"/>
        <end position="70"/>
    </location>
</feature>
<keyword evidence="4 7" id="KW-0812">Transmembrane</keyword>
<organism evidence="9 10">
    <name type="scientific">Larinioides sclopetarius</name>
    <dbReference type="NCBI Taxonomy" id="280406"/>
    <lineage>
        <taxon>Eukaryota</taxon>
        <taxon>Metazoa</taxon>
        <taxon>Ecdysozoa</taxon>
        <taxon>Arthropoda</taxon>
        <taxon>Chelicerata</taxon>
        <taxon>Arachnida</taxon>
        <taxon>Araneae</taxon>
        <taxon>Araneomorphae</taxon>
        <taxon>Entelegynae</taxon>
        <taxon>Araneoidea</taxon>
        <taxon>Araneidae</taxon>
        <taxon>Larinioides</taxon>
    </lineage>
</organism>
<dbReference type="PRINTS" id="PR00171">
    <property type="entry name" value="SUGRTRNSPORT"/>
</dbReference>
<dbReference type="InterPro" id="IPR003663">
    <property type="entry name" value="Sugar/inositol_transpt"/>
</dbReference>
<comment type="subcellular location">
    <subcellularLocation>
        <location evidence="1">Membrane</location>
        <topology evidence="1">Multi-pass membrane protein</topology>
    </subcellularLocation>
</comment>
<dbReference type="InterPro" id="IPR005829">
    <property type="entry name" value="Sugar_transporter_CS"/>
</dbReference>
<dbReference type="PANTHER" id="PTHR48020">
    <property type="entry name" value="PROTON MYO-INOSITOL COTRANSPORTER"/>
    <property type="match status" value="1"/>
</dbReference>
<keyword evidence="10" id="KW-1185">Reference proteome</keyword>
<accession>A0AAV2AYR3</accession>
<dbReference type="Gene3D" id="1.20.1250.20">
    <property type="entry name" value="MFS general substrate transporter like domains"/>
    <property type="match status" value="2"/>
</dbReference>
<dbReference type="Proteomes" id="UP001497382">
    <property type="component" value="Unassembled WGS sequence"/>
</dbReference>
<feature type="transmembrane region" description="Helical" evidence="7">
    <location>
        <begin position="175"/>
        <end position="196"/>
    </location>
</feature>
<keyword evidence="3" id="KW-0813">Transport</keyword>
<dbReference type="PANTHER" id="PTHR48020:SF12">
    <property type="entry name" value="PROTON MYO-INOSITOL COTRANSPORTER"/>
    <property type="match status" value="1"/>
</dbReference>
<dbReference type="EMBL" id="CAXIEN010000242">
    <property type="protein sequence ID" value="CAL1289072.1"/>
    <property type="molecule type" value="Genomic_DNA"/>
</dbReference>
<feature type="transmembrane region" description="Helical" evidence="7">
    <location>
        <begin position="208"/>
        <end position="227"/>
    </location>
</feature>
<dbReference type="InterPro" id="IPR005828">
    <property type="entry name" value="MFS_sugar_transport-like"/>
</dbReference>
<evidence type="ECO:0000256" key="4">
    <source>
        <dbReference type="ARBA" id="ARBA00022692"/>
    </source>
</evidence>
<reference evidence="9 10" key="1">
    <citation type="submission" date="2024-04" db="EMBL/GenBank/DDBJ databases">
        <authorList>
            <person name="Rising A."/>
            <person name="Reimegard J."/>
            <person name="Sonavane S."/>
            <person name="Akerstrom W."/>
            <person name="Nylinder S."/>
            <person name="Hedman E."/>
            <person name="Kallberg Y."/>
        </authorList>
    </citation>
    <scope>NUCLEOTIDE SEQUENCE [LARGE SCALE GENOMIC DNA]</scope>
</reference>
<name>A0AAV2AYR3_9ARAC</name>
<comment type="similarity">
    <text evidence="2">Belongs to the major facilitator superfamily. Sugar transporter (TC 2.A.1.1) family.</text>
</comment>
<gene>
    <name evidence="9" type="ORF">LARSCL_LOCUS15718</name>
</gene>
<keyword evidence="5 7" id="KW-1133">Transmembrane helix</keyword>
<evidence type="ECO:0000256" key="1">
    <source>
        <dbReference type="ARBA" id="ARBA00004141"/>
    </source>
</evidence>
<dbReference type="PROSITE" id="PS00216">
    <property type="entry name" value="SUGAR_TRANSPORT_1"/>
    <property type="match status" value="1"/>
</dbReference>
<dbReference type="AlphaFoldDB" id="A0AAV2AYR3"/>
<comment type="caution">
    <text evidence="9">The sequence shown here is derived from an EMBL/GenBank/DDBJ whole genome shotgun (WGS) entry which is preliminary data.</text>
</comment>
<dbReference type="InterPro" id="IPR050814">
    <property type="entry name" value="Myo-inositol_Transporter"/>
</dbReference>
<feature type="domain" description="Major facilitator superfamily (MFS) profile" evidence="8">
    <location>
        <begin position="1"/>
        <end position="406"/>
    </location>
</feature>
<evidence type="ECO:0000256" key="5">
    <source>
        <dbReference type="ARBA" id="ARBA00022989"/>
    </source>
</evidence>
<evidence type="ECO:0000313" key="10">
    <source>
        <dbReference type="Proteomes" id="UP001497382"/>
    </source>
</evidence>
<dbReference type="GO" id="GO:0016324">
    <property type="term" value="C:apical plasma membrane"/>
    <property type="evidence" value="ECO:0007669"/>
    <property type="project" value="TreeGrafter"/>
</dbReference>
<dbReference type="GO" id="GO:0005366">
    <property type="term" value="F:myo-inositol:proton symporter activity"/>
    <property type="evidence" value="ECO:0007669"/>
    <property type="project" value="TreeGrafter"/>
</dbReference>
<sequence length="461" mass="51237">MCVPMYIAEVAPMETRGILVTINNCAITLGQLLASIIDGLFSYDHANGWRYMLGLAAVPAIIQFIGFLFMPESPRWLVAKGRYEEALSVLKRVRTADDDIQEEFRGIQENCQENELANNGWLAVLKKICGNSSLRMALLVGCMLQSIQQLSGINTVMYYSASIIEMSGVRDKSKIIWLAAGTSAMNAVCSLIGLFLVERVGRRKLTLYSLFGVAACLFLLGASFNLADKDAPPVAYHDLSANGTSCFSMDSCSACVRSSSCGFCFLEEGERNYNGTCLPVNPDMNDLSVGGACNTTELQPHITWAFNWCPSKYSWMIFGGLLLYLFCFAPGMGCMPWTINSEIYPLWARGTCYSIATSMNWFFNFTVSLTFLELMQLLTKEGAFYFYGILASLGFVFLFLFLPETKNVSLEHVEELFEVPWWKDRTTSSEKKTLQSQLEVGNSTPAHIEDVKLSAINKNGL</sequence>
<evidence type="ECO:0000259" key="8">
    <source>
        <dbReference type="PROSITE" id="PS50850"/>
    </source>
</evidence>
<dbReference type="InterPro" id="IPR020846">
    <property type="entry name" value="MFS_dom"/>
</dbReference>
<evidence type="ECO:0000256" key="3">
    <source>
        <dbReference type="ARBA" id="ARBA00022448"/>
    </source>
</evidence>
<feature type="transmembrane region" description="Helical" evidence="7">
    <location>
        <begin position="313"/>
        <end position="339"/>
    </location>
</feature>
<evidence type="ECO:0000256" key="7">
    <source>
        <dbReference type="SAM" id="Phobius"/>
    </source>
</evidence>
<feature type="transmembrane region" description="Helical" evidence="7">
    <location>
        <begin position="384"/>
        <end position="402"/>
    </location>
</feature>
<evidence type="ECO:0000256" key="2">
    <source>
        <dbReference type="ARBA" id="ARBA00010992"/>
    </source>
</evidence>
<dbReference type="Pfam" id="PF00083">
    <property type="entry name" value="Sugar_tr"/>
    <property type="match status" value="2"/>
</dbReference>
<proteinExistence type="inferred from homology"/>
<dbReference type="InterPro" id="IPR036259">
    <property type="entry name" value="MFS_trans_sf"/>
</dbReference>
<evidence type="ECO:0000256" key="6">
    <source>
        <dbReference type="ARBA" id="ARBA00023136"/>
    </source>
</evidence>
<dbReference type="SUPFAM" id="SSF103473">
    <property type="entry name" value="MFS general substrate transporter"/>
    <property type="match status" value="1"/>
</dbReference>
<evidence type="ECO:0000313" key="9">
    <source>
        <dbReference type="EMBL" id="CAL1289072.1"/>
    </source>
</evidence>
<feature type="transmembrane region" description="Helical" evidence="7">
    <location>
        <begin position="351"/>
        <end position="372"/>
    </location>
</feature>
<protein>
    <recommendedName>
        <fullName evidence="8">Major facilitator superfamily (MFS) profile domain-containing protein</fullName>
    </recommendedName>
</protein>
<dbReference type="PROSITE" id="PS50850">
    <property type="entry name" value="MFS"/>
    <property type="match status" value="1"/>
</dbReference>